<keyword evidence="2" id="KW-1185">Reference proteome</keyword>
<dbReference type="EMBL" id="BMAW01081655">
    <property type="protein sequence ID" value="GFU25527.1"/>
    <property type="molecule type" value="Genomic_DNA"/>
</dbReference>
<reference evidence="1" key="1">
    <citation type="submission" date="2020-08" db="EMBL/GenBank/DDBJ databases">
        <title>Multicomponent nature underlies the extraordinary mechanical properties of spider dragline silk.</title>
        <authorList>
            <person name="Kono N."/>
            <person name="Nakamura H."/>
            <person name="Mori M."/>
            <person name="Yoshida Y."/>
            <person name="Ohtoshi R."/>
            <person name="Malay A.D."/>
            <person name="Moran D.A.P."/>
            <person name="Tomita M."/>
            <person name="Numata K."/>
            <person name="Arakawa K."/>
        </authorList>
    </citation>
    <scope>NUCLEOTIDE SEQUENCE</scope>
</reference>
<accession>A0A8X6QHE3</accession>
<comment type="caution">
    <text evidence="1">The sequence shown here is derived from an EMBL/GenBank/DDBJ whole genome shotgun (WGS) entry which is preliminary data.</text>
</comment>
<organism evidence="1 2">
    <name type="scientific">Nephila pilipes</name>
    <name type="common">Giant wood spider</name>
    <name type="synonym">Nephila maculata</name>
    <dbReference type="NCBI Taxonomy" id="299642"/>
    <lineage>
        <taxon>Eukaryota</taxon>
        <taxon>Metazoa</taxon>
        <taxon>Ecdysozoa</taxon>
        <taxon>Arthropoda</taxon>
        <taxon>Chelicerata</taxon>
        <taxon>Arachnida</taxon>
        <taxon>Araneae</taxon>
        <taxon>Araneomorphae</taxon>
        <taxon>Entelegynae</taxon>
        <taxon>Araneoidea</taxon>
        <taxon>Nephilidae</taxon>
        <taxon>Nephila</taxon>
    </lineage>
</organism>
<evidence type="ECO:0000313" key="1">
    <source>
        <dbReference type="EMBL" id="GFU25527.1"/>
    </source>
</evidence>
<evidence type="ECO:0000313" key="2">
    <source>
        <dbReference type="Proteomes" id="UP000887013"/>
    </source>
</evidence>
<protein>
    <submittedName>
        <fullName evidence="1">Uncharacterized protein</fullName>
    </submittedName>
</protein>
<proteinExistence type="predicted"/>
<name>A0A8X6QHE3_NEPPI</name>
<dbReference type="AlphaFoldDB" id="A0A8X6QHE3"/>
<sequence length="86" mass="9568">MLPKSILRNKSNPVTCIHSIKADSDSFFSSYPYQYRQEGASGGAILVQQQEKHCQASGWKLTATNTRQKFISSAASEQPMQQKTSN</sequence>
<dbReference type="Proteomes" id="UP000887013">
    <property type="component" value="Unassembled WGS sequence"/>
</dbReference>
<gene>
    <name evidence="1" type="ORF">NPIL_680151</name>
</gene>